<dbReference type="EMBL" id="ANIK01000071">
    <property type="protein sequence ID" value="EMJ93117.1"/>
    <property type="molecule type" value="Genomic_DNA"/>
</dbReference>
<comment type="caution">
    <text evidence="1">The sequence shown here is derived from an EMBL/GenBank/DDBJ whole genome shotgun (WGS) entry which is preliminary data.</text>
</comment>
<gene>
    <name evidence="1" type="ORF">LEP1GSC194_1912</name>
</gene>
<evidence type="ECO:0000313" key="1">
    <source>
        <dbReference type="EMBL" id="EMJ93117.1"/>
    </source>
</evidence>
<proteinExistence type="predicted"/>
<accession>M6CME2</accession>
<sequence length="84" mass="9901">MILPEQIKDFLNQYLHVNFIEVLELPGPANYEKRKTSATFSPKNSFLDPPILPVKAVLILESNHLRNWRFKTKWTVMELEFLSN</sequence>
<dbReference type="Proteomes" id="UP000011988">
    <property type="component" value="Unassembled WGS sequence"/>
</dbReference>
<organism evidence="1 2">
    <name type="scientific">Leptospira alstonii serovar Sichuan str. 79601</name>
    <dbReference type="NCBI Taxonomy" id="1218565"/>
    <lineage>
        <taxon>Bacteria</taxon>
        <taxon>Pseudomonadati</taxon>
        <taxon>Spirochaetota</taxon>
        <taxon>Spirochaetia</taxon>
        <taxon>Leptospirales</taxon>
        <taxon>Leptospiraceae</taxon>
        <taxon>Leptospira</taxon>
    </lineage>
</organism>
<name>M6CME2_9LEPT</name>
<reference evidence="1 2" key="1">
    <citation type="submission" date="2013-01" db="EMBL/GenBank/DDBJ databases">
        <authorList>
            <person name="Harkins D.M."/>
            <person name="Durkin A.S."/>
            <person name="Brinkac L.M."/>
            <person name="Haft D.H."/>
            <person name="Selengut J.D."/>
            <person name="Sanka R."/>
            <person name="DePew J."/>
            <person name="Purushe J."/>
            <person name="Galloway R.L."/>
            <person name="Vinetz J.M."/>
            <person name="Sutton G.G."/>
            <person name="Nierman W.C."/>
            <person name="Fouts D.E."/>
        </authorList>
    </citation>
    <scope>NUCLEOTIDE SEQUENCE [LARGE SCALE GENOMIC DNA]</scope>
    <source>
        <strain evidence="1 2">79601</strain>
    </source>
</reference>
<dbReference type="AlphaFoldDB" id="M6CME2"/>
<evidence type="ECO:0000313" key="2">
    <source>
        <dbReference type="Proteomes" id="UP000011988"/>
    </source>
</evidence>
<protein>
    <submittedName>
        <fullName evidence="1">Uncharacterized protein</fullName>
    </submittedName>
</protein>